<dbReference type="EMBL" id="JBBPCO010000011">
    <property type="protein sequence ID" value="MEK8090309.1"/>
    <property type="molecule type" value="Genomic_DNA"/>
</dbReference>
<dbReference type="PANTHER" id="PTHR22773">
    <property type="entry name" value="NADH DEHYDROGENASE"/>
    <property type="match status" value="1"/>
</dbReference>
<evidence type="ECO:0000259" key="7">
    <source>
        <dbReference type="Pfam" id="PF00361"/>
    </source>
</evidence>
<feature type="transmembrane region" description="Helical" evidence="5">
    <location>
        <begin position="38"/>
        <end position="57"/>
    </location>
</feature>
<keyword evidence="5" id="KW-1278">Translocase</keyword>
<evidence type="ECO:0000256" key="6">
    <source>
        <dbReference type="RuleBase" id="RU000320"/>
    </source>
</evidence>
<keyword evidence="5" id="KW-0830">Ubiquinone</keyword>
<feature type="transmembrane region" description="Helical" evidence="5">
    <location>
        <begin position="273"/>
        <end position="293"/>
    </location>
</feature>
<keyword evidence="5" id="KW-0813">Transport</keyword>
<gene>
    <name evidence="5 8" type="primary">nuoN</name>
    <name evidence="8" type="ORF">WOB96_11115</name>
</gene>
<feature type="transmembrane region" description="Helical" evidence="5">
    <location>
        <begin position="109"/>
        <end position="134"/>
    </location>
</feature>
<sequence>MGSSMSNWFVLAPEIFVTTLACGILIFDLFLKESQRGLTYLLTQATLVGATLLVLQQGAETALAFDGMFVLDTFAKVVKIFLLLAVFLALAASTRYLRDRGLYRGEYFVLILFAMVGMMIMASAGSLLTVYLGLELLALCQYALVAMRRDDPQATEAGLKYFILGALSSGMLLYGMSLLYGATGSLSLQAIANTVAASGVQDKVLVFALVFVMVGIAFKLGAAPFHMWVPDVYQGAPTAVTLFISTAPKLAAFAMAVRLVISGMAEAQAAWGDIFMFLSVLSILIGNVVAIAQTNLKRMLAYSGISHAGFLLLGLVTGDLNGLSSALFYTLTYILMGIGSFAMIMLLASKGFEAEEISDFKGLNQRHPWYAGMMMILMFSMAGVPPTVGFYAKLAVLQSVIQAGHLWLAVYAVILSVVGAFYYLRVVKVMYFDAPENPQPIQADNFVGGVVSLNSLMILILGLAPGALMTICVQAVQGLF</sequence>
<dbReference type="Pfam" id="PF00361">
    <property type="entry name" value="Proton_antipo_M"/>
    <property type="match status" value="1"/>
</dbReference>
<evidence type="ECO:0000313" key="8">
    <source>
        <dbReference type="EMBL" id="MEK8090309.1"/>
    </source>
</evidence>
<feature type="transmembrane region" description="Helical" evidence="5">
    <location>
        <begin position="161"/>
        <end position="183"/>
    </location>
</feature>
<feature type="transmembrane region" description="Helical" evidence="5">
    <location>
        <begin position="299"/>
        <end position="316"/>
    </location>
</feature>
<reference evidence="8 9" key="1">
    <citation type="submission" date="2024-04" db="EMBL/GenBank/DDBJ databases">
        <authorList>
            <person name="Abashina T."/>
            <person name="Shaikin A."/>
        </authorList>
    </citation>
    <scope>NUCLEOTIDE SEQUENCE [LARGE SCALE GENOMIC DNA]</scope>
    <source>
        <strain evidence="8 9">AAFK</strain>
    </source>
</reference>
<feature type="transmembrane region" description="Helical" evidence="5">
    <location>
        <begin position="6"/>
        <end position="31"/>
    </location>
</feature>
<dbReference type="EC" id="7.1.1.-" evidence="5"/>
<evidence type="ECO:0000313" key="9">
    <source>
        <dbReference type="Proteomes" id="UP001446205"/>
    </source>
</evidence>
<evidence type="ECO:0000256" key="3">
    <source>
        <dbReference type="ARBA" id="ARBA00022989"/>
    </source>
</evidence>
<keyword evidence="5" id="KW-0520">NAD</keyword>
<feature type="transmembrane region" description="Helical" evidence="5">
    <location>
        <begin position="77"/>
        <end position="97"/>
    </location>
</feature>
<dbReference type="Proteomes" id="UP001446205">
    <property type="component" value="Unassembled WGS sequence"/>
</dbReference>
<dbReference type="InterPro" id="IPR010096">
    <property type="entry name" value="NADH-Q_OxRdtase_suN/2"/>
</dbReference>
<comment type="caution">
    <text evidence="8">The sequence shown here is derived from an EMBL/GenBank/DDBJ whole genome shotgun (WGS) entry which is preliminary data.</text>
</comment>
<comment type="subunit">
    <text evidence="5">NDH-1 is composed of 14 different subunits. Subunits NuoA, H, J, K, L, M, N constitute the membrane sector of the complex.</text>
</comment>
<dbReference type="RefSeq" id="WP_341371365.1">
    <property type="nucleotide sequence ID" value="NZ_JBBPCO010000011.1"/>
</dbReference>
<comment type="catalytic activity">
    <reaction evidence="5">
        <text>a quinone + NADH + 5 H(+)(in) = a quinol + NAD(+) + 4 H(+)(out)</text>
        <dbReference type="Rhea" id="RHEA:57888"/>
        <dbReference type="ChEBI" id="CHEBI:15378"/>
        <dbReference type="ChEBI" id="CHEBI:24646"/>
        <dbReference type="ChEBI" id="CHEBI:57540"/>
        <dbReference type="ChEBI" id="CHEBI:57945"/>
        <dbReference type="ChEBI" id="CHEBI:132124"/>
    </reaction>
</comment>
<keyword evidence="9" id="KW-1185">Reference proteome</keyword>
<organism evidence="8 9">
    <name type="scientific">Thermithiobacillus plumbiphilus</name>
    <dbReference type="NCBI Taxonomy" id="1729899"/>
    <lineage>
        <taxon>Bacteria</taxon>
        <taxon>Pseudomonadati</taxon>
        <taxon>Pseudomonadota</taxon>
        <taxon>Acidithiobacillia</taxon>
        <taxon>Acidithiobacillales</taxon>
        <taxon>Thermithiobacillaceae</taxon>
        <taxon>Thermithiobacillus</taxon>
    </lineage>
</organism>
<dbReference type="NCBIfam" id="TIGR01770">
    <property type="entry name" value="NDH_I_N"/>
    <property type="match status" value="1"/>
</dbReference>
<feature type="domain" description="NADH:quinone oxidoreductase/Mrp antiporter transmembrane" evidence="7">
    <location>
        <begin position="124"/>
        <end position="418"/>
    </location>
</feature>
<dbReference type="NCBIfam" id="NF004442">
    <property type="entry name" value="PRK05777.1-5"/>
    <property type="match status" value="1"/>
</dbReference>
<comment type="function">
    <text evidence="5">NDH-1 shuttles electrons from NADH, via FMN and iron-sulfur (Fe-S) centers, to quinones in the respiratory chain. The immediate electron acceptor for the enzyme in this species is believed to be ubiquinone. Couples the redox reaction to proton translocation (for every two electrons transferred, four hydrogen ions are translocated across the cytoplasmic membrane), and thus conserves the redox energy in a proton gradient.</text>
</comment>
<proteinExistence type="inferred from homology"/>
<evidence type="ECO:0000256" key="5">
    <source>
        <dbReference type="HAMAP-Rule" id="MF_00445"/>
    </source>
</evidence>
<keyword evidence="5" id="KW-0874">Quinone</keyword>
<keyword evidence="4 5" id="KW-0472">Membrane</keyword>
<feature type="transmembrane region" description="Helical" evidence="5">
    <location>
        <begin position="369"/>
        <end position="392"/>
    </location>
</feature>
<protein>
    <recommendedName>
        <fullName evidence="5">NADH-quinone oxidoreductase subunit N</fullName>
        <ecNumber evidence="5">7.1.1.-</ecNumber>
    </recommendedName>
    <alternativeName>
        <fullName evidence="5">NADH dehydrogenase I subunit N</fullName>
    </alternativeName>
    <alternativeName>
        <fullName evidence="5">NDH-1 subunit N</fullName>
    </alternativeName>
</protein>
<feature type="transmembrane region" description="Helical" evidence="5">
    <location>
        <begin position="456"/>
        <end position="476"/>
    </location>
</feature>
<keyword evidence="2 5" id="KW-0812">Transmembrane</keyword>
<feature type="transmembrane region" description="Helical" evidence="5">
    <location>
        <begin position="204"/>
        <end position="227"/>
    </location>
</feature>
<accession>A0ABU9D9U6</accession>
<keyword evidence="5" id="KW-1003">Cell membrane</keyword>
<dbReference type="PRINTS" id="PR01434">
    <property type="entry name" value="NADHDHGNASE5"/>
</dbReference>
<dbReference type="HAMAP" id="MF_00445">
    <property type="entry name" value="NDH1_NuoN_1"/>
    <property type="match status" value="1"/>
</dbReference>
<comment type="subcellular location">
    <subcellularLocation>
        <location evidence="5">Cell membrane</location>
        <topology evidence="5">Multi-pass membrane protein</topology>
    </subcellularLocation>
    <subcellularLocation>
        <location evidence="1">Endomembrane system</location>
        <topology evidence="1">Multi-pass membrane protein</topology>
    </subcellularLocation>
    <subcellularLocation>
        <location evidence="6">Membrane</location>
        <topology evidence="6">Multi-pass membrane protein</topology>
    </subcellularLocation>
</comment>
<feature type="transmembrane region" description="Helical" evidence="5">
    <location>
        <begin position="239"/>
        <end position="261"/>
    </location>
</feature>
<evidence type="ECO:0000256" key="4">
    <source>
        <dbReference type="ARBA" id="ARBA00023136"/>
    </source>
</evidence>
<feature type="transmembrane region" description="Helical" evidence="5">
    <location>
        <begin position="328"/>
        <end position="349"/>
    </location>
</feature>
<feature type="transmembrane region" description="Helical" evidence="5">
    <location>
        <begin position="404"/>
        <end position="424"/>
    </location>
</feature>
<dbReference type="InterPro" id="IPR001750">
    <property type="entry name" value="ND/Mrp_TM"/>
</dbReference>
<evidence type="ECO:0000256" key="1">
    <source>
        <dbReference type="ARBA" id="ARBA00004127"/>
    </source>
</evidence>
<name>A0ABU9D9U6_9PROT</name>
<keyword evidence="3 5" id="KW-1133">Transmembrane helix</keyword>
<comment type="similarity">
    <text evidence="5">Belongs to the complex I subunit 2 family.</text>
</comment>
<evidence type="ECO:0000256" key="2">
    <source>
        <dbReference type="ARBA" id="ARBA00022692"/>
    </source>
</evidence>